<feature type="non-terminal residue" evidence="3">
    <location>
        <position position="312"/>
    </location>
</feature>
<keyword evidence="4" id="KW-1185">Reference proteome</keyword>
<dbReference type="InterPro" id="IPR036318">
    <property type="entry name" value="FAD-bd_PCMH-like_sf"/>
</dbReference>
<evidence type="ECO:0000313" key="4">
    <source>
        <dbReference type="Proteomes" id="UP000243361"/>
    </source>
</evidence>
<dbReference type="InterPro" id="IPR016166">
    <property type="entry name" value="FAD-bd_PCMH"/>
</dbReference>
<dbReference type="Proteomes" id="UP000243361">
    <property type="component" value="Unassembled WGS sequence"/>
</dbReference>
<dbReference type="InterPro" id="IPR016169">
    <property type="entry name" value="FAD-bd_PCMH_sub2"/>
</dbReference>
<evidence type="ECO:0000313" key="3">
    <source>
        <dbReference type="EMBL" id="OQX34197.1"/>
    </source>
</evidence>
<feature type="domain" description="FAD-binding PCMH-type" evidence="2">
    <location>
        <begin position="1"/>
        <end position="170"/>
    </location>
</feature>
<dbReference type="AlphaFoldDB" id="A0A657PJ02"/>
<dbReference type="PROSITE" id="PS51387">
    <property type="entry name" value="FAD_PCMH"/>
    <property type="match status" value="1"/>
</dbReference>
<accession>A0A657PJ02</accession>
<gene>
    <name evidence="3" type="ORF">B0D84_03745</name>
</gene>
<evidence type="ECO:0000256" key="1">
    <source>
        <dbReference type="ARBA" id="ARBA00022827"/>
    </source>
</evidence>
<proteinExistence type="predicted"/>
<reference evidence="3" key="1">
    <citation type="submission" date="2017-02" db="EMBL/GenBank/DDBJ databases">
        <title>Novel co-symbiosis in the unique lucinid bivalve Phacoides pectinatus.</title>
        <authorList>
            <person name="Lim S.J."/>
            <person name="Davis B.G."/>
            <person name="Gill D.E."/>
            <person name="Engel A.S."/>
            <person name="Anderson L.C."/>
            <person name="Campbell B.J."/>
        </authorList>
    </citation>
    <scope>NUCLEOTIDE SEQUENCE [LARGE SCALE GENOMIC DNA]</scope>
    <source>
        <strain evidence="3">LUC13016_P6</strain>
    </source>
</reference>
<organism evidence="3 4">
    <name type="scientific">Candidatus Sedimenticola endophacoides</name>
    <dbReference type="NCBI Taxonomy" id="2548426"/>
    <lineage>
        <taxon>Bacteria</taxon>
        <taxon>Pseudomonadati</taxon>
        <taxon>Pseudomonadota</taxon>
        <taxon>Gammaproteobacteria</taxon>
        <taxon>Chromatiales</taxon>
        <taxon>Sedimenticolaceae</taxon>
        <taxon>Sedimenticola</taxon>
    </lineage>
</organism>
<sequence>MADSSEQLIERIKTAYDEATPLEIIGYGSKSFIGRAAEGSPFGVVEHSGIVSYNPTELVITARCGTTMEEICEALAEQGQICPFEPPLLSGSSTLGGTLACNLSGPARPWFGSIRDAVLGVRLINGKGEYLRFGGQVMKNVAGYDVSRLQAGALGTLGVITEVSFKVLPKPAASTTLMLEMDAAAAIEHMNKLAGQPAPISAAAWWAGRLYLRFQGAARAVKSEVKRQGGEIVAEADALWEGLSEQTLDYFQGDAPLWRFSLNANADHFLTDRLWLIDWGGSQRWLRGSFDQGELESLAQAARGHVSLFRHG</sequence>
<comment type="caution">
    <text evidence="3">The sequence shown here is derived from an EMBL/GenBank/DDBJ whole genome shotgun (WGS) entry which is preliminary data.</text>
</comment>
<dbReference type="NCBIfam" id="NF008439">
    <property type="entry name" value="PRK11282.1"/>
    <property type="match status" value="1"/>
</dbReference>
<dbReference type="Gene3D" id="3.30.465.10">
    <property type="match status" value="1"/>
</dbReference>
<dbReference type="Pfam" id="PF01565">
    <property type="entry name" value="FAD_binding_4"/>
    <property type="match status" value="1"/>
</dbReference>
<dbReference type="PANTHER" id="PTHR11748">
    <property type="entry name" value="D-LACTATE DEHYDROGENASE"/>
    <property type="match status" value="1"/>
</dbReference>
<dbReference type="PANTHER" id="PTHR11748:SF103">
    <property type="entry name" value="GLYCOLATE OXIDASE SUBUNIT GLCE"/>
    <property type="match status" value="1"/>
</dbReference>
<protein>
    <submittedName>
        <fullName evidence="3">Glycolate oxidase subunit GlcE</fullName>
    </submittedName>
</protein>
<keyword evidence="1" id="KW-0285">Flavoprotein</keyword>
<keyword evidence="1" id="KW-0274">FAD</keyword>
<dbReference type="GO" id="GO:0071949">
    <property type="term" value="F:FAD binding"/>
    <property type="evidence" value="ECO:0007669"/>
    <property type="project" value="InterPro"/>
</dbReference>
<name>A0A657PJ02_9GAMM</name>
<dbReference type="SUPFAM" id="SSF56176">
    <property type="entry name" value="FAD-binding/transporter-associated domain-like"/>
    <property type="match status" value="1"/>
</dbReference>
<dbReference type="InterPro" id="IPR006094">
    <property type="entry name" value="Oxid_FAD_bind_N"/>
</dbReference>
<dbReference type="EMBL" id="MUIE01000244">
    <property type="protein sequence ID" value="OQX34197.1"/>
    <property type="molecule type" value="Genomic_DNA"/>
</dbReference>
<evidence type="ECO:0000259" key="2">
    <source>
        <dbReference type="PROSITE" id="PS51387"/>
    </source>
</evidence>